<dbReference type="EMBL" id="JAYWIO010000003">
    <property type="protein sequence ID" value="KAK7274185.1"/>
    <property type="molecule type" value="Genomic_DNA"/>
</dbReference>
<feature type="region of interest" description="Disordered" evidence="1">
    <location>
        <begin position="56"/>
        <end position="86"/>
    </location>
</feature>
<accession>A0AAN9FIN7</accession>
<reference evidence="2 3" key="1">
    <citation type="submission" date="2024-01" db="EMBL/GenBank/DDBJ databases">
        <title>The genomes of 5 underutilized Papilionoideae crops provide insights into root nodulation and disease resistanc.</title>
        <authorList>
            <person name="Yuan L."/>
        </authorList>
    </citation>
    <scope>NUCLEOTIDE SEQUENCE [LARGE SCALE GENOMIC DNA]</scope>
    <source>
        <strain evidence="2">ZHUSHIDOU_FW_LH</strain>
        <tissue evidence="2">Leaf</tissue>
    </source>
</reference>
<evidence type="ECO:0000313" key="3">
    <source>
        <dbReference type="Proteomes" id="UP001372338"/>
    </source>
</evidence>
<keyword evidence="3" id="KW-1185">Reference proteome</keyword>
<name>A0AAN9FIN7_CROPI</name>
<feature type="compositionally biased region" description="Polar residues" evidence="1">
    <location>
        <begin position="70"/>
        <end position="86"/>
    </location>
</feature>
<evidence type="ECO:0000313" key="2">
    <source>
        <dbReference type="EMBL" id="KAK7274185.1"/>
    </source>
</evidence>
<dbReference type="AlphaFoldDB" id="A0AAN9FIN7"/>
<comment type="caution">
    <text evidence="2">The sequence shown here is derived from an EMBL/GenBank/DDBJ whole genome shotgun (WGS) entry which is preliminary data.</text>
</comment>
<organism evidence="2 3">
    <name type="scientific">Crotalaria pallida</name>
    <name type="common">Smooth rattlebox</name>
    <name type="synonym">Crotalaria striata</name>
    <dbReference type="NCBI Taxonomy" id="3830"/>
    <lineage>
        <taxon>Eukaryota</taxon>
        <taxon>Viridiplantae</taxon>
        <taxon>Streptophyta</taxon>
        <taxon>Embryophyta</taxon>
        <taxon>Tracheophyta</taxon>
        <taxon>Spermatophyta</taxon>
        <taxon>Magnoliopsida</taxon>
        <taxon>eudicotyledons</taxon>
        <taxon>Gunneridae</taxon>
        <taxon>Pentapetalae</taxon>
        <taxon>rosids</taxon>
        <taxon>fabids</taxon>
        <taxon>Fabales</taxon>
        <taxon>Fabaceae</taxon>
        <taxon>Papilionoideae</taxon>
        <taxon>50 kb inversion clade</taxon>
        <taxon>genistoids sensu lato</taxon>
        <taxon>core genistoids</taxon>
        <taxon>Crotalarieae</taxon>
        <taxon>Crotalaria</taxon>
    </lineage>
</organism>
<dbReference type="Proteomes" id="UP001372338">
    <property type="component" value="Unassembled WGS sequence"/>
</dbReference>
<gene>
    <name evidence="2" type="ORF">RIF29_15264</name>
</gene>
<evidence type="ECO:0000256" key="1">
    <source>
        <dbReference type="SAM" id="MobiDB-lite"/>
    </source>
</evidence>
<proteinExistence type="predicted"/>
<sequence>MMHQMKEAVTLHSTHKLPYAMFVSKLIKENDIHISYDEQILMEAERADATLRRTSVGSGRVGSAPMDIDSQPSTFDVGGSSTQSEAKSGWAVMKRELMDHIDSRFDAFETAYRIDLAESRRQQHEDLNAGFENLWT</sequence>
<protein>
    <submittedName>
        <fullName evidence="2">Uncharacterized protein</fullName>
    </submittedName>
</protein>